<evidence type="ECO:0000313" key="4">
    <source>
        <dbReference type="Proteomes" id="UP001371456"/>
    </source>
</evidence>
<keyword evidence="4" id="KW-1185">Reference proteome</keyword>
<name>A0AAN8TKD1_SOLBU</name>
<accession>A0AAN8TKD1</accession>
<evidence type="ECO:0000256" key="2">
    <source>
        <dbReference type="SAM" id="Phobius"/>
    </source>
</evidence>
<evidence type="ECO:0000313" key="3">
    <source>
        <dbReference type="EMBL" id="KAK6789344.1"/>
    </source>
</evidence>
<proteinExistence type="predicted"/>
<sequence>MKRMLVLREKKKRENNNDKKQKGVATFSTYLQDCILIIYLNVELYQFIYNFEFSRLINFVNYFFGSPLLITFYKGLFQNS</sequence>
<evidence type="ECO:0000256" key="1">
    <source>
        <dbReference type="SAM" id="MobiDB-lite"/>
    </source>
</evidence>
<feature type="transmembrane region" description="Helical" evidence="2">
    <location>
        <begin position="21"/>
        <end position="39"/>
    </location>
</feature>
<comment type="caution">
    <text evidence="3">The sequence shown here is derived from an EMBL/GenBank/DDBJ whole genome shotgun (WGS) entry which is preliminary data.</text>
</comment>
<reference evidence="3 4" key="1">
    <citation type="submission" date="2024-02" db="EMBL/GenBank/DDBJ databases">
        <title>de novo genome assembly of Solanum bulbocastanum strain 11H21.</title>
        <authorList>
            <person name="Hosaka A.J."/>
        </authorList>
    </citation>
    <scope>NUCLEOTIDE SEQUENCE [LARGE SCALE GENOMIC DNA]</scope>
    <source>
        <tissue evidence="3">Young leaves</tissue>
    </source>
</reference>
<organism evidence="3 4">
    <name type="scientific">Solanum bulbocastanum</name>
    <name type="common">Wild potato</name>
    <dbReference type="NCBI Taxonomy" id="147425"/>
    <lineage>
        <taxon>Eukaryota</taxon>
        <taxon>Viridiplantae</taxon>
        <taxon>Streptophyta</taxon>
        <taxon>Embryophyta</taxon>
        <taxon>Tracheophyta</taxon>
        <taxon>Spermatophyta</taxon>
        <taxon>Magnoliopsida</taxon>
        <taxon>eudicotyledons</taxon>
        <taxon>Gunneridae</taxon>
        <taxon>Pentapetalae</taxon>
        <taxon>asterids</taxon>
        <taxon>lamiids</taxon>
        <taxon>Solanales</taxon>
        <taxon>Solanaceae</taxon>
        <taxon>Solanoideae</taxon>
        <taxon>Solaneae</taxon>
        <taxon>Solanum</taxon>
    </lineage>
</organism>
<dbReference type="EMBL" id="JBANQN010000005">
    <property type="protein sequence ID" value="KAK6789344.1"/>
    <property type="molecule type" value="Genomic_DNA"/>
</dbReference>
<protein>
    <submittedName>
        <fullName evidence="3">Uncharacterized protein</fullName>
    </submittedName>
</protein>
<feature type="transmembrane region" description="Helical" evidence="2">
    <location>
        <begin position="59"/>
        <end position="77"/>
    </location>
</feature>
<keyword evidence="2" id="KW-0812">Transmembrane</keyword>
<gene>
    <name evidence="3" type="ORF">RDI58_013143</name>
</gene>
<keyword evidence="2" id="KW-0472">Membrane</keyword>
<feature type="region of interest" description="Disordered" evidence="1">
    <location>
        <begin position="1"/>
        <end position="21"/>
    </location>
</feature>
<dbReference type="AlphaFoldDB" id="A0AAN8TKD1"/>
<keyword evidence="2" id="KW-1133">Transmembrane helix</keyword>
<dbReference type="Proteomes" id="UP001371456">
    <property type="component" value="Unassembled WGS sequence"/>
</dbReference>